<dbReference type="RefSeq" id="WP_066412647.1">
    <property type="nucleotide sequence ID" value="NZ_CP018866.1"/>
</dbReference>
<keyword evidence="2" id="KW-1185">Reference proteome</keyword>
<sequence>MQNNFEVYERIHEYADEMVKVIIMNKHNTDEELMRNALENMARTIRDLTNIELGRELNTESTLKCTLSKMKIAQNCLTKVKKDKVI</sequence>
<protein>
    <submittedName>
        <fullName evidence="1">Uncharacterized protein</fullName>
    </submittedName>
</protein>
<dbReference type="AlphaFoldDB" id="A0A223KPM8"/>
<evidence type="ECO:0000313" key="2">
    <source>
        <dbReference type="Proteomes" id="UP000215224"/>
    </source>
</evidence>
<name>A0A223KPM8_9BACI</name>
<organism evidence="1 2">
    <name type="scientific">Sutcliffiella cohnii</name>
    <dbReference type="NCBI Taxonomy" id="33932"/>
    <lineage>
        <taxon>Bacteria</taxon>
        <taxon>Bacillati</taxon>
        <taxon>Bacillota</taxon>
        <taxon>Bacilli</taxon>
        <taxon>Bacillales</taxon>
        <taxon>Bacillaceae</taxon>
        <taxon>Sutcliffiella</taxon>
    </lineage>
</organism>
<reference evidence="1 2" key="1">
    <citation type="submission" date="2016-12" db="EMBL/GenBank/DDBJ databases">
        <title>The whole genome sequencing and assembly of Bacillus cohnii DSM 6307T strain.</title>
        <authorList>
            <person name="Lee Y.-J."/>
            <person name="Yi H."/>
            <person name="Bahn Y.-S."/>
            <person name="Kim J.F."/>
            <person name="Lee D.-W."/>
        </authorList>
    </citation>
    <scope>NUCLEOTIDE SEQUENCE [LARGE SCALE GENOMIC DNA]</scope>
    <source>
        <strain evidence="1 2">DSM 6307</strain>
    </source>
</reference>
<dbReference type="Proteomes" id="UP000215224">
    <property type="component" value="Chromosome"/>
</dbReference>
<accession>A0A223KPM8</accession>
<evidence type="ECO:0000313" key="1">
    <source>
        <dbReference type="EMBL" id="AST91475.1"/>
    </source>
</evidence>
<gene>
    <name evidence="1" type="ORF">BC6307_09375</name>
</gene>
<dbReference type="EMBL" id="CP018866">
    <property type="protein sequence ID" value="AST91475.1"/>
    <property type="molecule type" value="Genomic_DNA"/>
</dbReference>
<dbReference type="STRING" id="1314751.GCA_001591425_00889"/>
<dbReference type="KEGG" id="bcoh:BC6307_09375"/>
<proteinExistence type="predicted"/>